<reference evidence="1 2" key="1">
    <citation type="submission" date="2018-06" db="EMBL/GenBank/DDBJ databases">
        <authorList>
            <consortium name="Pathogen Informatics"/>
            <person name="Doyle S."/>
        </authorList>
    </citation>
    <scope>NUCLEOTIDE SEQUENCE [LARGE SCALE GENOMIC DNA]</scope>
    <source>
        <strain evidence="1 2">NCTC10702</strain>
    </source>
</reference>
<dbReference type="EC" id="2.7.1.95" evidence="1"/>
<sequence length="42" mass="4905">MAKMRISPELKKLIEKYRCVKDTEGMSPAKVYKLVGENENLY</sequence>
<name>A0A380EM90_STAAU</name>
<organism evidence="1 2">
    <name type="scientific">Staphylococcus aureus</name>
    <dbReference type="NCBI Taxonomy" id="1280"/>
    <lineage>
        <taxon>Bacteria</taxon>
        <taxon>Bacillati</taxon>
        <taxon>Bacillota</taxon>
        <taxon>Bacilli</taxon>
        <taxon>Bacillales</taxon>
        <taxon>Staphylococcaceae</taxon>
        <taxon>Staphylococcus</taxon>
    </lineage>
</organism>
<evidence type="ECO:0000313" key="1">
    <source>
        <dbReference type="EMBL" id="SUL36818.1"/>
    </source>
</evidence>
<dbReference type="GO" id="GO:0008910">
    <property type="term" value="F:kanamycin kinase activity"/>
    <property type="evidence" value="ECO:0007669"/>
    <property type="project" value="UniProtKB-EC"/>
</dbReference>
<protein>
    <submittedName>
        <fullName evidence="1">Aminoglycoside 3'-phosphotransferase</fullName>
        <ecNumber evidence="1">2.7.1.95</ecNumber>
    </submittedName>
</protein>
<gene>
    <name evidence="1" type="primary">aphA_2</name>
    <name evidence="1" type="ORF">NCTC10702_03010</name>
</gene>
<proteinExistence type="predicted"/>
<keyword evidence="1" id="KW-0808">Transferase</keyword>
<dbReference type="EMBL" id="UHBY01000003">
    <property type="protein sequence ID" value="SUL36818.1"/>
    <property type="molecule type" value="Genomic_DNA"/>
</dbReference>
<dbReference type="Proteomes" id="UP000254116">
    <property type="component" value="Unassembled WGS sequence"/>
</dbReference>
<dbReference type="Gene3D" id="3.30.200.20">
    <property type="entry name" value="Phosphorylase Kinase, domain 1"/>
    <property type="match status" value="1"/>
</dbReference>
<dbReference type="AlphaFoldDB" id="A0A380EM90"/>
<evidence type="ECO:0000313" key="2">
    <source>
        <dbReference type="Proteomes" id="UP000254116"/>
    </source>
</evidence>
<accession>A0A380EM90</accession>